<sequence>MSRLGVLSNRYADGNRGGPPLSPRAGVTIAAPDGIAEIPAALARFAEAGVEVVAVDGGDGTLREVLSALPAAFGDRRPAIALIASGKTNVAARDVGGFGTGDAAVARLAAHLDAGGGTAERHCLEVLLPDRPPVRGFVVGAAMFAHATRMAGAWSHDRGIKQGAGVAMVIARVLAQVLGGRIGPGVARLSIAADGAAPPPPTPHFLFLASTLHRLSLGLRPFPQSGAGELRWLGVDAPPTRLLRQLRRAWSGTVVREPGYAGGGAARLDLVLDGALVVDGELYETETATVRLGEAIRFVAPNASHSAARQDRLAR</sequence>
<dbReference type="EMBL" id="FLUO01000001">
    <property type="protein sequence ID" value="SBW07826.1"/>
    <property type="molecule type" value="Genomic_DNA"/>
</dbReference>
<evidence type="ECO:0000259" key="1">
    <source>
        <dbReference type="Pfam" id="PF00781"/>
    </source>
</evidence>
<dbReference type="Gene3D" id="3.40.50.10330">
    <property type="entry name" value="Probable inorganic polyphosphate/atp-NAD kinase, domain 1"/>
    <property type="match status" value="1"/>
</dbReference>
<name>A0A212K834_9PROT</name>
<dbReference type="AlphaFoldDB" id="A0A212K834"/>
<dbReference type="SUPFAM" id="SSF111331">
    <property type="entry name" value="NAD kinase/diacylglycerol kinase-like"/>
    <property type="match status" value="1"/>
</dbReference>
<protein>
    <recommendedName>
        <fullName evidence="1">DAGKc domain-containing protein</fullName>
    </recommendedName>
</protein>
<dbReference type="InterPro" id="IPR017438">
    <property type="entry name" value="ATP-NAD_kinase_N"/>
</dbReference>
<organism evidence="2">
    <name type="scientific">uncultured Alphaproteobacteria bacterium</name>
    <dbReference type="NCBI Taxonomy" id="91750"/>
    <lineage>
        <taxon>Bacteria</taxon>
        <taxon>Pseudomonadati</taxon>
        <taxon>Pseudomonadota</taxon>
        <taxon>Alphaproteobacteria</taxon>
        <taxon>environmental samples</taxon>
    </lineage>
</organism>
<dbReference type="GO" id="GO:0016301">
    <property type="term" value="F:kinase activity"/>
    <property type="evidence" value="ECO:0007669"/>
    <property type="project" value="InterPro"/>
</dbReference>
<reference evidence="2" key="1">
    <citation type="submission" date="2016-04" db="EMBL/GenBank/DDBJ databases">
        <authorList>
            <person name="Evans L.H."/>
            <person name="Alamgir A."/>
            <person name="Owens N."/>
            <person name="Weber N.D."/>
            <person name="Virtaneva K."/>
            <person name="Barbian K."/>
            <person name="Babar A."/>
            <person name="Rosenke K."/>
        </authorList>
    </citation>
    <scope>NUCLEOTIDE SEQUENCE</scope>
    <source>
        <strain evidence="2">86</strain>
    </source>
</reference>
<feature type="domain" description="DAGKc" evidence="1">
    <location>
        <begin position="41"/>
        <end position="109"/>
    </location>
</feature>
<dbReference type="InterPro" id="IPR016064">
    <property type="entry name" value="NAD/diacylglycerol_kinase_sf"/>
</dbReference>
<dbReference type="Pfam" id="PF00781">
    <property type="entry name" value="DAGK_cat"/>
    <property type="match status" value="1"/>
</dbReference>
<proteinExistence type="predicted"/>
<dbReference type="InterPro" id="IPR001206">
    <property type="entry name" value="Diacylglycerol_kinase_cat_dom"/>
</dbReference>
<gene>
    <name evidence="2" type="ORF">KL86APRO_12291</name>
</gene>
<evidence type="ECO:0000313" key="2">
    <source>
        <dbReference type="EMBL" id="SBW07826.1"/>
    </source>
</evidence>
<accession>A0A212K834</accession>